<feature type="region of interest" description="Disordered" evidence="1">
    <location>
        <begin position="214"/>
        <end position="238"/>
    </location>
</feature>
<reference evidence="2 3" key="1">
    <citation type="submission" date="2024-02" db="EMBL/GenBank/DDBJ databases">
        <title>Chromosome-scale genome assembly of the rough periwinkle Littorina saxatilis.</title>
        <authorList>
            <person name="De Jode A."/>
            <person name="Faria R."/>
            <person name="Formenti G."/>
            <person name="Sims Y."/>
            <person name="Smith T.P."/>
            <person name="Tracey A."/>
            <person name="Wood J.M.D."/>
            <person name="Zagrodzka Z.B."/>
            <person name="Johannesson K."/>
            <person name="Butlin R.K."/>
            <person name="Leder E.H."/>
        </authorList>
    </citation>
    <scope>NUCLEOTIDE SEQUENCE [LARGE SCALE GENOMIC DNA]</scope>
    <source>
        <strain evidence="2">Snail1</strain>
        <tissue evidence="2">Muscle</tissue>
    </source>
</reference>
<evidence type="ECO:0000313" key="2">
    <source>
        <dbReference type="EMBL" id="KAK7107648.1"/>
    </source>
</evidence>
<evidence type="ECO:0000313" key="3">
    <source>
        <dbReference type="Proteomes" id="UP001374579"/>
    </source>
</evidence>
<comment type="caution">
    <text evidence="2">The sequence shown here is derived from an EMBL/GenBank/DDBJ whole genome shotgun (WGS) entry which is preliminary data.</text>
</comment>
<dbReference type="Proteomes" id="UP001374579">
    <property type="component" value="Unassembled WGS sequence"/>
</dbReference>
<feature type="region of interest" description="Disordered" evidence="1">
    <location>
        <begin position="300"/>
        <end position="357"/>
    </location>
</feature>
<gene>
    <name evidence="2" type="ORF">V1264_015537</name>
</gene>
<feature type="compositionally biased region" description="Low complexity" evidence="1">
    <location>
        <begin position="214"/>
        <end position="225"/>
    </location>
</feature>
<organism evidence="2 3">
    <name type="scientific">Littorina saxatilis</name>
    <dbReference type="NCBI Taxonomy" id="31220"/>
    <lineage>
        <taxon>Eukaryota</taxon>
        <taxon>Metazoa</taxon>
        <taxon>Spiralia</taxon>
        <taxon>Lophotrochozoa</taxon>
        <taxon>Mollusca</taxon>
        <taxon>Gastropoda</taxon>
        <taxon>Caenogastropoda</taxon>
        <taxon>Littorinimorpha</taxon>
        <taxon>Littorinoidea</taxon>
        <taxon>Littorinidae</taxon>
        <taxon>Littorina</taxon>
    </lineage>
</organism>
<feature type="compositionally biased region" description="Basic and acidic residues" evidence="1">
    <location>
        <begin position="300"/>
        <end position="313"/>
    </location>
</feature>
<name>A0AAN9BK67_9CAEN</name>
<dbReference type="AlphaFoldDB" id="A0AAN9BK67"/>
<evidence type="ECO:0000256" key="1">
    <source>
        <dbReference type="SAM" id="MobiDB-lite"/>
    </source>
</evidence>
<accession>A0AAN9BK67</accession>
<sequence>MSSVRRSRGILWSNNELHAHKKNVGEEARLLGDLDLIRRRMALSTSGIQVALTKVHSDLKEVRTSTGHSVDGLPPTPFRLRRLRRGQKRVSIQSSKEFQSPRSPLPNYGILKRLFPATTPQQAQPYRRHLNTFQNVKDDTVKNAEHPSATENLFPVKEEQHLFNIEGGMNVKDHDGTLTNGEVHLPASVKLHRNASDISNPGKSERVLATSKSLLSSSLSPTTKRSVSDLTFNPPDYHPEELMELLPRISRMEVPNVGRSGRRVSAEFTLPDVSDLRRYPDLTEEEEVHPLKFKKTVDEKNRREGRNLEREDSCVSSTSLRKEGLQQEKLKPALKQQTNEDDNRRGSTTSVTPLGRELTEMIQTVREKNAELLAGKAAAVAINSKSTQGEAQDQHQRDQDQVKLVKARNKAVPSKLPSNRYRCRTCEERLRDNTRYRQSLKKHLEHKAATTHGEQDHVNTVPSLTRYPNSPPKIWMVTLSTHRECLHEMTRQSQQIPTKEDSENTACMVLEIRPFPRHKQTEKDPATLI</sequence>
<feature type="compositionally biased region" description="Basic and acidic residues" evidence="1">
    <location>
        <begin position="320"/>
        <end position="331"/>
    </location>
</feature>
<proteinExistence type="predicted"/>
<dbReference type="EMBL" id="JBAMIC010000004">
    <property type="protein sequence ID" value="KAK7107648.1"/>
    <property type="molecule type" value="Genomic_DNA"/>
</dbReference>
<keyword evidence="3" id="KW-1185">Reference proteome</keyword>
<protein>
    <submittedName>
        <fullName evidence="2">Uncharacterized protein</fullName>
    </submittedName>
</protein>